<dbReference type="AlphaFoldDB" id="A0A3E1Y220"/>
<keyword evidence="1" id="KW-0732">Signal</keyword>
<sequence>MVNQQKKVFKYSMMLFVCLLFSKSGFCQNSTDSVSYECIKVTEFEYLLLFRNNSTIDLWLPEIPVIKHSLDTLWIDNTWGSIHQTPVYIYKIDSTIFETEVELSDIIQPISKSIRSSIIPNAIIPGKLMHVGQRETKTLRFYYNDENFPSTIVSLRVFSSPIKKAMLTKVVDQEYIEFASKYSTQLIGTLNSAHKLR</sequence>
<proteinExistence type="predicted"/>
<organism evidence="2 3">
    <name type="scientific">Chitinophaga silvatica</name>
    <dbReference type="NCBI Taxonomy" id="2282649"/>
    <lineage>
        <taxon>Bacteria</taxon>
        <taxon>Pseudomonadati</taxon>
        <taxon>Bacteroidota</taxon>
        <taxon>Chitinophagia</taxon>
        <taxon>Chitinophagales</taxon>
        <taxon>Chitinophagaceae</taxon>
        <taxon>Chitinophaga</taxon>
    </lineage>
</organism>
<feature type="signal peptide" evidence="1">
    <location>
        <begin position="1"/>
        <end position="27"/>
    </location>
</feature>
<accession>A0A3E1Y220</accession>
<protein>
    <recommendedName>
        <fullName evidence="4">START domain-containing protein</fullName>
    </recommendedName>
</protein>
<reference evidence="2 3" key="1">
    <citation type="submission" date="2018-07" db="EMBL/GenBank/DDBJ databases">
        <title>Chitinophaga K2CV101002-2 sp. nov., isolated from a monsoon evergreen broad-leaved forest soil.</title>
        <authorList>
            <person name="Lv Y."/>
        </authorList>
    </citation>
    <scope>NUCLEOTIDE SEQUENCE [LARGE SCALE GENOMIC DNA]</scope>
    <source>
        <strain evidence="2 3">GDMCC 1.1288</strain>
    </source>
</reference>
<name>A0A3E1Y220_9BACT</name>
<evidence type="ECO:0000313" key="3">
    <source>
        <dbReference type="Proteomes" id="UP000260644"/>
    </source>
</evidence>
<dbReference type="EMBL" id="QPMM01000020">
    <property type="protein sequence ID" value="RFS18693.1"/>
    <property type="molecule type" value="Genomic_DNA"/>
</dbReference>
<evidence type="ECO:0000313" key="2">
    <source>
        <dbReference type="EMBL" id="RFS18693.1"/>
    </source>
</evidence>
<dbReference type="RefSeq" id="WP_116978930.1">
    <property type="nucleotide sequence ID" value="NZ_QPMM01000020.1"/>
</dbReference>
<feature type="chain" id="PRO_5017764398" description="START domain-containing protein" evidence="1">
    <location>
        <begin position="28"/>
        <end position="197"/>
    </location>
</feature>
<dbReference type="Proteomes" id="UP000260644">
    <property type="component" value="Unassembled WGS sequence"/>
</dbReference>
<evidence type="ECO:0008006" key="4">
    <source>
        <dbReference type="Google" id="ProtNLM"/>
    </source>
</evidence>
<evidence type="ECO:0000256" key="1">
    <source>
        <dbReference type="SAM" id="SignalP"/>
    </source>
</evidence>
<gene>
    <name evidence="2" type="ORF">DVR12_26985</name>
</gene>
<keyword evidence="3" id="KW-1185">Reference proteome</keyword>
<comment type="caution">
    <text evidence="2">The sequence shown here is derived from an EMBL/GenBank/DDBJ whole genome shotgun (WGS) entry which is preliminary data.</text>
</comment>